<feature type="compositionally biased region" description="Polar residues" evidence="1">
    <location>
        <begin position="471"/>
        <end position="485"/>
    </location>
</feature>
<sequence length="564" mass="61426">MSVSAYPFLANPPSKRPKHRPLPISTAPRWTPPGRSPSFRRRRSSTTCSTPSVYTPSPKTPKSPPSHAHAVFGSHSYARRPAPTPASPAPVSPKRSPRRRPSPPSTPRARGPQTPSSTPKTPKLAKIRSFTNLRGAPPVPSVPTMSSHTRSASQATLTTVTGAKPSSKRAKRSATPAKNSQAFQKYRPMPFIQQMQILQFLEGGTLESHIQRHHQEAGLGKTAKNNNFASMAPSSTVRDDPNVCGYAFTDERGMIWFDEEEEWEFACLIPKVERERERGPKIKRMFGRGKAREGEEEEWEQFRGESTEEEEGVGSGAEESEPEWDGDDLASFGGDVASRRPQQSVLKMPKEKKDKGRRRRRSLKGASGSKPHSPTASSRRPATSGSGSKSLKQEFLATSFTPSPAPPSPKRSSPKSRPPAAALNNTSRFGLFSKSQPKPQGQGQRSRSASAFHIPSASLSVPSFNAKKAPYSTNNSVTSFHSHTQATADQVQWNWTEMPGSKAVGPNNSSPGRSSTAGSGSRPSTDSVAPPMKAARRLGIEVEGGVGVMVPMMKEEKKKGWWRK</sequence>
<accession>A0A0C9UZU6</accession>
<feature type="compositionally biased region" description="Acidic residues" evidence="1">
    <location>
        <begin position="307"/>
        <end position="328"/>
    </location>
</feature>
<organism evidence="2 3">
    <name type="scientific">Sphaerobolus stellatus (strain SS14)</name>
    <dbReference type="NCBI Taxonomy" id="990650"/>
    <lineage>
        <taxon>Eukaryota</taxon>
        <taxon>Fungi</taxon>
        <taxon>Dikarya</taxon>
        <taxon>Basidiomycota</taxon>
        <taxon>Agaricomycotina</taxon>
        <taxon>Agaricomycetes</taxon>
        <taxon>Phallomycetidae</taxon>
        <taxon>Geastrales</taxon>
        <taxon>Sphaerobolaceae</taxon>
        <taxon>Sphaerobolus</taxon>
    </lineage>
</organism>
<dbReference type="Proteomes" id="UP000054279">
    <property type="component" value="Unassembled WGS sequence"/>
</dbReference>
<feature type="compositionally biased region" description="Polar residues" evidence="1">
    <location>
        <begin position="372"/>
        <end position="401"/>
    </location>
</feature>
<feature type="compositionally biased region" description="Polar residues" evidence="1">
    <location>
        <begin position="423"/>
        <end position="449"/>
    </location>
</feature>
<keyword evidence="3" id="KW-1185">Reference proteome</keyword>
<dbReference type="EMBL" id="KN837195">
    <property type="protein sequence ID" value="KIJ34842.1"/>
    <property type="molecule type" value="Genomic_DNA"/>
</dbReference>
<reference evidence="2 3" key="1">
    <citation type="submission" date="2014-06" db="EMBL/GenBank/DDBJ databases">
        <title>Evolutionary Origins and Diversification of the Mycorrhizal Mutualists.</title>
        <authorList>
            <consortium name="DOE Joint Genome Institute"/>
            <consortium name="Mycorrhizal Genomics Consortium"/>
            <person name="Kohler A."/>
            <person name="Kuo A."/>
            <person name="Nagy L.G."/>
            <person name="Floudas D."/>
            <person name="Copeland A."/>
            <person name="Barry K.W."/>
            <person name="Cichocki N."/>
            <person name="Veneault-Fourrey C."/>
            <person name="LaButti K."/>
            <person name="Lindquist E.A."/>
            <person name="Lipzen A."/>
            <person name="Lundell T."/>
            <person name="Morin E."/>
            <person name="Murat C."/>
            <person name="Riley R."/>
            <person name="Ohm R."/>
            <person name="Sun H."/>
            <person name="Tunlid A."/>
            <person name="Henrissat B."/>
            <person name="Grigoriev I.V."/>
            <person name="Hibbett D.S."/>
            <person name="Martin F."/>
        </authorList>
    </citation>
    <scope>NUCLEOTIDE SEQUENCE [LARGE SCALE GENOMIC DNA]</scope>
    <source>
        <strain evidence="2 3">SS14</strain>
    </source>
</reference>
<dbReference type="AlphaFoldDB" id="A0A0C9UZU6"/>
<dbReference type="PRINTS" id="PR01217">
    <property type="entry name" value="PRICHEXTENSN"/>
</dbReference>
<protein>
    <submittedName>
        <fullName evidence="2">Unplaced genomic scaffold SPHSTscaffold_120, whole genome shotgun sequence</fullName>
    </submittedName>
</protein>
<feature type="compositionally biased region" description="Low complexity" evidence="1">
    <location>
        <begin position="45"/>
        <end position="57"/>
    </location>
</feature>
<feature type="compositionally biased region" description="Polar residues" evidence="1">
    <location>
        <begin position="506"/>
        <end position="527"/>
    </location>
</feature>
<feature type="region of interest" description="Disordered" evidence="1">
    <location>
        <begin position="497"/>
        <end position="535"/>
    </location>
</feature>
<feature type="compositionally biased region" description="Polar residues" evidence="1">
    <location>
        <begin position="143"/>
        <end position="161"/>
    </location>
</feature>
<feature type="compositionally biased region" description="Pro residues" evidence="1">
    <location>
        <begin position="82"/>
        <end position="91"/>
    </location>
</feature>
<proteinExistence type="predicted"/>
<evidence type="ECO:0000313" key="3">
    <source>
        <dbReference type="Proteomes" id="UP000054279"/>
    </source>
</evidence>
<dbReference type="HOGENOM" id="CLU_491847_0_0_1"/>
<feature type="region of interest" description="Disordered" evidence="1">
    <location>
        <begin position="1"/>
        <end position="181"/>
    </location>
</feature>
<feature type="compositionally biased region" description="Low complexity" evidence="1">
    <location>
        <begin position="107"/>
        <end position="122"/>
    </location>
</feature>
<evidence type="ECO:0000313" key="2">
    <source>
        <dbReference type="EMBL" id="KIJ34842.1"/>
    </source>
</evidence>
<dbReference type="OrthoDB" id="3271043at2759"/>
<gene>
    <name evidence="2" type="ORF">M422DRAFT_34934</name>
</gene>
<feature type="region of interest" description="Disordered" evidence="1">
    <location>
        <begin position="286"/>
        <end position="485"/>
    </location>
</feature>
<evidence type="ECO:0000256" key="1">
    <source>
        <dbReference type="SAM" id="MobiDB-lite"/>
    </source>
</evidence>
<name>A0A0C9UZU6_SPHS4</name>